<sequence length="123" mass="13603">MSTSTYYTPVHPRGGPFQLPLSHGARVGKLVTIRVTGPDISGCGEGCACLETTSPEEDMIYRFPVWKMPTRYTDGFCSQGSVEIRWFFFMPGSSFEHCRNLVRVGIPQIGVLHIINGRGDCST</sequence>
<gene>
    <name evidence="1" type="ORF">AVEN_162819_1</name>
</gene>
<reference evidence="1 2" key="1">
    <citation type="journal article" date="2019" name="Sci. Rep.">
        <title>Orb-weaving spider Araneus ventricosus genome elucidates the spidroin gene catalogue.</title>
        <authorList>
            <person name="Kono N."/>
            <person name="Nakamura H."/>
            <person name="Ohtoshi R."/>
            <person name="Moran D.A.P."/>
            <person name="Shinohara A."/>
            <person name="Yoshida Y."/>
            <person name="Fujiwara M."/>
            <person name="Mori M."/>
            <person name="Tomita M."/>
            <person name="Arakawa K."/>
        </authorList>
    </citation>
    <scope>NUCLEOTIDE SEQUENCE [LARGE SCALE GENOMIC DNA]</scope>
</reference>
<comment type="caution">
    <text evidence="1">The sequence shown here is derived from an EMBL/GenBank/DDBJ whole genome shotgun (WGS) entry which is preliminary data.</text>
</comment>
<dbReference type="AlphaFoldDB" id="A0A4Y2C815"/>
<dbReference type="Proteomes" id="UP000499080">
    <property type="component" value="Unassembled WGS sequence"/>
</dbReference>
<keyword evidence="2" id="KW-1185">Reference proteome</keyword>
<protein>
    <submittedName>
        <fullName evidence="1">Uncharacterized protein</fullName>
    </submittedName>
</protein>
<proteinExistence type="predicted"/>
<evidence type="ECO:0000313" key="1">
    <source>
        <dbReference type="EMBL" id="GBL99806.1"/>
    </source>
</evidence>
<organism evidence="1 2">
    <name type="scientific">Araneus ventricosus</name>
    <name type="common">Orbweaver spider</name>
    <name type="synonym">Epeira ventricosa</name>
    <dbReference type="NCBI Taxonomy" id="182803"/>
    <lineage>
        <taxon>Eukaryota</taxon>
        <taxon>Metazoa</taxon>
        <taxon>Ecdysozoa</taxon>
        <taxon>Arthropoda</taxon>
        <taxon>Chelicerata</taxon>
        <taxon>Arachnida</taxon>
        <taxon>Araneae</taxon>
        <taxon>Araneomorphae</taxon>
        <taxon>Entelegynae</taxon>
        <taxon>Araneoidea</taxon>
        <taxon>Araneidae</taxon>
        <taxon>Araneus</taxon>
    </lineage>
</organism>
<dbReference type="EMBL" id="BGPR01000151">
    <property type="protein sequence ID" value="GBL99806.1"/>
    <property type="molecule type" value="Genomic_DNA"/>
</dbReference>
<accession>A0A4Y2C815</accession>
<name>A0A4Y2C815_ARAVE</name>
<evidence type="ECO:0000313" key="2">
    <source>
        <dbReference type="Proteomes" id="UP000499080"/>
    </source>
</evidence>